<dbReference type="FunFam" id="1.10.510.10:FF:000146">
    <property type="entry name" value="LRR receptor-like serine/threonine-protein kinase IOS1"/>
    <property type="match status" value="1"/>
</dbReference>
<feature type="binding site" evidence="18">
    <location>
        <position position="677"/>
    </location>
    <ligand>
        <name>ATP</name>
        <dbReference type="ChEBI" id="CHEBI:30616"/>
    </ligand>
</feature>
<evidence type="ECO:0000256" key="3">
    <source>
        <dbReference type="ARBA" id="ARBA00022527"/>
    </source>
</evidence>
<evidence type="ECO:0000256" key="4">
    <source>
        <dbReference type="ARBA" id="ARBA00022553"/>
    </source>
</evidence>
<accession>A0A3L6RCT1</accession>
<keyword evidence="13 19" id="KW-1133">Transmembrane helix</keyword>
<dbReference type="GO" id="GO:0004674">
    <property type="term" value="F:protein serine/threonine kinase activity"/>
    <property type="evidence" value="ECO:0007669"/>
    <property type="project" value="UniProtKB-KW"/>
</dbReference>
<evidence type="ECO:0000256" key="18">
    <source>
        <dbReference type="PROSITE-ProRule" id="PRU10141"/>
    </source>
</evidence>
<dbReference type="PROSITE" id="PS00107">
    <property type="entry name" value="PROTEIN_KINASE_ATP"/>
    <property type="match status" value="1"/>
</dbReference>
<dbReference type="InterPro" id="IPR000719">
    <property type="entry name" value="Prot_kinase_dom"/>
</dbReference>
<dbReference type="GO" id="GO:0005886">
    <property type="term" value="C:plasma membrane"/>
    <property type="evidence" value="ECO:0007669"/>
    <property type="project" value="UniProtKB-SubCell"/>
</dbReference>
<protein>
    <recommendedName>
        <fullName evidence="2">non-specific serine/threonine protein kinase</fullName>
        <ecNumber evidence="2">2.7.11.1</ecNumber>
    </recommendedName>
</protein>
<keyword evidence="6" id="KW-0808">Transferase</keyword>
<keyword evidence="5" id="KW-0433">Leucine-rich repeat</keyword>
<dbReference type="FunFam" id="3.80.10.10:FF:000129">
    <property type="entry name" value="Leucine-rich repeat receptor-like kinase"/>
    <property type="match status" value="1"/>
</dbReference>
<reference evidence="23" key="1">
    <citation type="journal article" date="2019" name="Nat. Commun.">
        <title>The genome of broomcorn millet.</title>
        <authorList>
            <person name="Zou C."/>
            <person name="Miki D."/>
            <person name="Li D."/>
            <person name="Tang Q."/>
            <person name="Xiao L."/>
            <person name="Rajput S."/>
            <person name="Deng P."/>
            <person name="Jia W."/>
            <person name="Huang R."/>
            <person name="Zhang M."/>
            <person name="Sun Y."/>
            <person name="Hu J."/>
            <person name="Fu X."/>
            <person name="Schnable P.S."/>
            <person name="Li F."/>
            <person name="Zhang H."/>
            <person name="Feng B."/>
            <person name="Zhu X."/>
            <person name="Liu R."/>
            <person name="Schnable J.C."/>
            <person name="Zhu J.-K."/>
            <person name="Zhang H."/>
        </authorList>
    </citation>
    <scope>NUCLEOTIDE SEQUENCE [LARGE SCALE GENOMIC DNA]</scope>
</reference>
<evidence type="ECO:0000256" key="11">
    <source>
        <dbReference type="ARBA" id="ARBA00022777"/>
    </source>
</evidence>
<evidence type="ECO:0000256" key="9">
    <source>
        <dbReference type="ARBA" id="ARBA00022737"/>
    </source>
</evidence>
<dbReference type="Pfam" id="PF12819">
    <property type="entry name" value="Malectin_like"/>
    <property type="match status" value="1"/>
</dbReference>
<evidence type="ECO:0000256" key="20">
    <source>
        <dbReference type="SAM" id="SignalP"/>
    </source>
</evidence>
<dbReference type="PROSITE" id="PS50011">
    <property type="entry name" value="PROTEIN_KINASE_DOM"/>
    <property type="match status" value="1"/>
</dbReference>
<dbReference type="OrthoDB" id="2017114at2759"/>
<keyword evidence="7 19" id="KW-0812">Transmembrane</keyword>
<dbReference type="InterPro" id="IPR024788">
    <property type="entry name" value="Malectin-like_Carb-bd_dom"/>
</dbReference>
<keyword evidence="9" id="KW-0677">Repeat</keyword>
<keyword evidence="12 18" id="KW-0067">ATP-binding</keyword>
<keyword evidence="14 19" id="KW-0472">Membrane</keyword>
<dbReference type="SMART" id="SM00220">
    <property type="entry name" value="S_TKc"/>
    <property type="match status" value="1"/>
</dbReference>
<comment type="catalytic activity">
    <reaction evidence="16">
        <text>L-threonyl-[protein] + ATP = O-phospho-L-threonyl-[protein] + ADP + H(+)</text>
        <dbReference type="Rhea" id="RHEA:46608"/>
        <dbReference type="Rhea" id="RHEA-COMP:11060"/>
        <dbReference type="Rhea" id="RHEA-COMP:11605"/>
        <dbReference type="ChEBI" id="CHEBI:15378"/>
        <dbReference type="ChEBI" id="CHEBI:30013"/>
        <dbReference type="ChEBI" id="CHEBI:30616"/>
        <dbReference type="ChEBI" id="CHEBI:61977"/>
        <dbReference type="ChEBI" id="CHEBI:456216"/>
        <dbReference type="EC" id="2.7.11.1"/>
    </reaction>
</comment>
<feature type="signal peptide" evidence="20">
    <location>
        <begin position="1"/>
        <end position="21"/>
    </location>
</feature>
<evidence type="ECO:0000256" key="13">
    <source>
        <dbReference type="ARBA" id="ARBA00022989"/>
    </source>
</evidence>
<dbReference type="Proteomes" id="UP000275267">
    <property type="component" value="Unassembled WGS sequence"/>
</dbReference>
<dbReference type="PRINTS" id="PR00019">
    <property type="entry name" value="LEURICHRPT"/>
</dbReference>
<evidence type="ECO:0000313" key="22">
    <source>
        <dbReference type="EMBL" id="RLN00600.1"/>
    </source>
</evidence>
<keyword evidence="23" id="KW-1185">Reference proteome</keyword>
<dbReference type="Gene3D" id="3.30.200.20">
    <property type="entry name" value="Phosphorylase Kinase, domain 1"/>
    <property type="match status" value="1"/>
</dbReference>
<keyword evidence="11" id="KW-0418">Kinase</keyword>
<keyword evidence="15" id="KW-0675">Receptor</keyword>
<evidence type="ECO:0000256" key="14">
    <source>
        <dbReference type="ARBA" id="ARBA00023136"/>
    </source>
</evidence>
<keyword evidence="10 18" id="KW-0547">Nucleotide-binding</keyword>
<dbReference type="InterPro" id="IPR001245">
    <property type="entry name" value="Ser-Thr/Tyr_kinase_cat_dom"/>
</dbReference>
<keyword evidence="8 20" id="KW-0732">Signal</keyword>
<feature type="chain" id="PRO_5018133517" description="non-specific serine/threonine protein kinase" evidence="20">
    <location>
        <begin position="22"/>
        <end position="987"/>
    </location>
</feature>
<keyword evidence="3" id="KW-0723">Serine/threonine-protein kinase</keyword>
<dbReference type="Pfam" id="PF13855">
    <property type="entry name" value="LRR_8"/>
    <property type="match status" value="1"/>
</dbReference>
<evidence type="ECO:0000256" key="15">
    <source>
        <dbReference type="ARBA" id="ARBA00023170"/>
    </source>
</evidence>
<evidence type="ECO:0000256" key="2">
    <source>
        <dbReference type="ARBA" id="ARBA00012513"/>
    </source>
</evidence>
<evidence type="ECO:0000256" key="10">
    <source>
        <dbReference type="ARBA" id="ARBA00022741"/>
    </source>
</evidence>
<dbReference type="InterPro" id="IPR001611">
    <property type="entry name" value="Leu-rich_rpt"/>
</dbReference>
<dbReference type="InterPro" id="IPR017441">
    <property type="entry name" value="Protein_kinase_ATP_BS"/>
</dbReference>
<comment type="catalytic activity">
    <reaction evidence="17">
        <text>L-seryl-[protein] + ATP = O-phospho-L-seryl-[protein] + ADP + H(+)</text>
        <dbReference type="Rhea" id="RHEA:17989"/>
        <dbReference type="Rhea" id="RHEA-COMP:9863"/>
        <dbReference type="Rhea" id="RHEA-COMP:11604"/>
        <dbReference type="ChEBI" id="CHEBI:15378"/>
        <dbReference type="ChEBI" id="CHEBI:29999"/>
        <dbReference type="ChEBI" id="CHEBI:30616"/>
        <dbReference type="ChEBI" id="CHEBI:83421"/>
        <dbReference type="ChEBI" id="CHEBI:456216"/>
        <dbReference type="EC" id="2.7.11.1"/>
    </reaction>
</comment>
<dbReference type="SUPFAM" id="SSF52058">
    <property type="entry name" value="L domain-like"/>
    <property type="match status" value="1"/>
</dbReference>
<evidence type="ECO:0000313" key="23">
    <source>
        <dbReference type="Proteomes" id="UP000275267"/>
    </source>
</evidence>
<dbReference type="PANTHER" id="PTHR45631">
    <property type="entry name" value="OS07G0107800 PROTEIN-RELATED"/>
    <property type="match status" value="1"/>
</dbReference>
<comment type="caution">
    <text evidence="22">The sequence shown here is derived from an EMBL/GenBank/DDBJ whole genome shotgun (WGS) entry which is preliminary data.</text>
</comment>
<dbReference type="EMBL" id="PQIB02000009">
    <property type="protein sequence ID" value="RLN00600.1"/>
    <property type="molecule type" value="Genomic_DNA"/>
</dbReference>
<evidence type="ECO:0000256" key="19">
    <source>
        <dbReference type="SAM" id="Phobius"/>
    </source>
</evidence>
<comment type="subcellular location">
    <subcellularLocation>
        <location evidence="1">Cell membrane</location>
        <topology evidence="1">Single-pass membrane protein</topology>
    </subcellularLocation>
</comment>
<dbReference type="STRING" id="4540.A0A3L6RCT1"/>
<evidence type="ECO:0000256" key="12">
    <source>
        <dbReference type="ARBA" id="ARBA00022840"/>
    </source>
</evidence>
<dbReference type="Gene3D" id="3.80.10.10">
    <property type="entry name" value="Ribonuclease Inhibitor"/>
    <property type="match status" value="1"/>
</dbReference>
<evidence type="ECO:0000256" key="1">
    <source>
        <dbReference type="ARBA" id="ARBA00004162"/>
    </source>
</evidence>
<gene>
    <name evidence="22" type="ORF">C2845_PM06G31270</name>
</gene>
<dbReference type="Pfam" id="PF07714">
    <property type="entry name" value="PK_Tyr_Ser-Thr"/>
    <property type="match status" value="1"/>
</dbReference>
<evidence type="ECO:0000259" key="21">
    <source>
        <dbReference type="PROSITE" id="PS50011"/>
    </source>
</evidence>
<dbReference type="SUPFAM" id="SSF56112">
    <property type="entry name" value="Protein kinase-like (PK-like)"/>
    <property type="match status" value="1"/>
</dbReference>
<evidence type="ECO:0000256" key="8">
    <source>
        <dbReference type="ARBA" id="ARBA00022729"/>
    </source>
</evidence>
<dbReference type="InterPro" id="IPR011009">
    <property type="entry name" value="Kinase-like_dom_sf"/>
</dbReference>
<dbReference type="PROSITE" id="PS00108">
    <property type="entry name" value="PROTEIN_KINASE_ST"/>
    <property type="match status" value="1"/>
</dbReference>
<dbReference type="Gene3D" id="1.10.510.10">
    <property type="entry name" value="Transferase(Phosphotransferase) domain 1"/>
    <property type="match status" value="1"/>
</dbReference>
<keyword evidence="4" id="KW-0597">Phosphoprotein</keyword>
<evidence type="ECO:0000256" key="17">
    <source>
        <dbReference type="ARBA" id="ARBA00048679"/>
    </source>
</evidence>
<evidence type="ECO:0000256" key="16">
    <source>
        <dbReference type="ARBA" id="ARBA00047899"/>
    </source>
</evidence>
<evidence type="ECO:0000256" key="7">
    <source>
        <dbReference type="ARBA" id="ARBA00022692"/>
    </source>
</evidence>
<name>A0A3L6RCT1_PANMI</name>
<dbReference type="InterPro" id="IPR032675">
    <property type="entry name" value="LRR_dom_sf"/>
</dbReference>
<feature type="domain" description="Protein kinase" evidence="21">
    <location>
        <begin position="649"/>
        <end position="925"/>
    </location>
</feature>
<dbReference type="PANTHER" id="PTHR45631:SF158">
    <property type="entry name" value="PROTEIN KINASE DOMAIN-CONTAINING PROTEIN"/>
    <property type="match status" value="1"/>
</dbReference>
<dbReference type="FunFam" id="3.30.200.20:FF:000178">
    <property type="entry name" value="serine/threonine-protein kinase PBS1-like"/>
    <property type="match status" value="1"/>
</dbReference>
<dbReference type="AlphaFoldDB" id="A0A3L6RCT1"/>
<dbReference type="GO" id="GO:0005524">
    <property type="term" value="F:ATP binding"/>
    <property type="evidence" value="ECO:0007669"/>
    <property type="project" value="UniProtKB-UniRule"/>
</dbReference>
<evidence type="ECO:0000256" key="5">
    <source>
        <dbReference type="ARBA" id="ARBA00022614"/>
    </source>
</evidence>
<evidence type="ECO:0000256" key="6">
    <source>
        <dbReference type="ARBA" id="ARBA00022679"/>
    </source>
</evidence>
<dbReference type="InterPro" id="IPR008271">
    <property type="entry name" value="Ser/Thr_kinase_AS"/>
</dbReference>
<dbReference type="CDD" id="cd14066">
    <property type="entry name" value="STKc_IRAK"/>
    <property type="match status" value="1"/>
</dbReference>
<proteinExistence type="predicted"/>
<feature type="transmembrane region" description="Helical" evidence="19">
    <location>
        <begin position="584"/>
        <end position="607"/>
    </location>
</feature>
<dbReference type="EC" id="2.7.11.1" evidence="2"/>
<organism evidence="22 23">
    <name type="scientific">Panicum miliaceum</name>
    <name type="common">Proso millet</name>
    <name type="synonym">Broomcorn millet</name>
    <dbReference type="NCBI Taxonomy" id="4540"/>
    <lineage>
        <taxon>Eukaryota</taxon>
        <taxon>Viridiplantae</taxon>
        <taxon>Streptophyta</taxon>
        <taxon>Embryophyta</taxon>
        <taxon>Tracheophyta</taxon>
        <taxon>Spermatophyta</taxon>
        <taxon>Magnoliopsida</taxon>
        <taxon>Liliopsida</taxon>
        <taxon>Poales</taxon>
        <taxon>Poaceae</taxon>
        <taxon>PACMAD clade</taxon>
        <taxon>Panicoideae</taxon>
        <taxon>Panicodae</taxon>
        <taxon>Paniceae</taxon>
        <taxon>Panicinae</taxon>
        <taxon>Panicum</taxon>
        <taxon>Panicum sect. Panicum</taxon>
    </lineage>
</organism>
<sequence>MAAASPAALFLVLAAVSSMLGSPELAVVHGDDLDPPGRHQLSCFIHSRYHFRRPLPSDPFRPHAGFISIDCGIAENWSYPDSSSGGLPYVSDARFVDAGEGLNAVVRPPYVDQGLADRYRNVRYFPTGGGAAAATRSCYTLRPVAPGGRNLVRATFYYGNYDGLNAAPTFDLHLGVNHWATVKVTSVNRVYIFEAVAVSPADSMQVCLINTGLGTPFISGLDLRPLRATMYPEATVNQSLLLLSLSRPSTNFGFNRYQFWPGSQPFRYPSDPYDRLWQRYGNNAAWTNITATENVDVSNTTTSFDKPTGILGSAVTPVNGTRIDFSWSSDPALDDGNSTYLLLLYFAELRRVPSNGLRQFDVRIDDSVWNGSQGFTPKYLSAEVVKRMVQGSGQHTVSLVATPEATLPPILNAFEIYSVKPVTELGTNDADAKAMMMIRATYALKKNWMGDPCAPKAFAWDGLNCSYPSSGPAWITALRLASSGLTGAVESSFGDLKSLEYLDLSNNSLSGPVPDFLAQLPSLKFLDLSSNKLSGRVPAVLLERHQNGSLVLRCCSNARTGNNADLCDNDASTCELEKKSNKTLVIATVVPIAVVATLLFVAAFLILRRMRNSQDKWMATNSRLNSQEDRSNIFENRKFTYKELNVMTANFREEIGRGGFGAVFLGYLENQSPVAVKMRSKTSSQGDKEFLAEAQHLTRVHHKNLVSLIGYCKDKKHMALVYEYMHGGNLEDRIRGEAFAATPLTWHQRLKIALDSAQGLEYLHKSCQPPLIHRDVKTKNILLSADLEAKIADFGLMKAFADEFKTHVTTMPAGTLGYLDPEYYNTFQLSEKSDVYSFGVVLLELITGQPPAVPISDTESIHVALWVRQKLSEGDIASIADPRMRGKYDVNSVWKVAELALKCKEQPSRERPAMADIVAELKESLELQVSYAIGYYSSAPSSALNLSATSVDLHSDAQLSDHPGKGALPELQQVGIASATHIGPAPR</sequence>